<evidence type="ECO:0000256" key="4">
    <source>
        <dbReference type="ARBA" id="ARBA00022679"/>
    </source>
</evidence>
<dbReference type="Gene3D" id="3.30.565.10">
    <property type="entry name" value="Histidine kinase-like ATPase, C-terminal domain"/>
    <property type="match status" value="1"/>
</dbReference>
<dbReference type="InterPro" id="IPR003594">
    <property type="entry name" value="HATPase_dom"/>
</dbReference>
<evidence type="ECO:0000256" key="1">
    <source>
        <dbReference type="ARBA" id="ARBA00000085"/>
    </source>
</evidence>
<reference evidence="9" key="1">
    <citation type="submission" date="2023-06" db="EMBL/GenBank/DDBJ databases">
        <title>lsaBGC provides a comprehensive framework for evolutionary analysis of biosynthetic gene clusters within focal taxa.</title>
        <authorList>
            <person name="Salamzade R."/>
            <person name="Sandstrom S."/>
            <person name="Kalan L.R."/>
        </authorList>
    </citation>
    <scope>NUCLEOTIDE SEQUENCE</scope>
    <source>
        <strain evidence="9">P3-SID899</strain>
    </source>
</reference>
<dbReference type="RefSeq" id="WP_206452176.1">
    <property type="nucleotide sequence ID" value="NZ_JBIBDW010000004.1"/>
</dbReference>
<accession>A0AAP3AHW7</accession>
<dbReference type="InterPro" id="IPR022066">
    <property type="entry name" value="PdtaS_GAF"/>
</dbReference>
<evidence type="ECO:0000259" key="8">
    <source>
        <dbReference type="PROSITE" id="PS50109"/>
    </source>
</evidence>
<keyword evidence="6 9" id="KW-0418">Kinase</keyword>
<evidence type="ECO:0000313" key="10">
    <source>
        <dbReference type="Proteomes" id="UP001205867"/>
    </source>
</evidence>
<dbReference type="InterPro" id="IPR011102">
    <property type="entry name" value="Sig_transdc_His_kinase_HWE"/>
</dbReference>
<keyword evidence="5" id="KW-0547">Nucleotide-binding</keyword>
<evidence type="ECO:0000256" key="6">
    <source>
        <dbReference type="ARBA" id="ARBA00022777"/>
    </source>
</evidence>
<dbReference type="AlphaFoldDB" id="A0AAP3AHW7"/>
<comment type="caution">
    <text evidence="9">The sequence shown here is derived from an EMBL/GenBank/DDBJ whole genome shotgun (WGS) entry which is preliminary data.</text>
</comment>
<dbReference type="InterPro" id="IPR005467">
    <property type="entry name" value="His_kinase_dom"/>
</dbReference>
<evidence type="ECO:0000256" key="2">
    <source>
        <dbReference type="ARBA" id="ARBA00012438"/>
    </source>
</evidence>
<dbReference type="EMBL" id="JALXKZ020000024">
    <property type="protein sequence ID" value="MCV7629502.1"/>
    <property type="molecule type" value="Genomic_DNA"/>
</dbReference>
<dbReference type="InterPro" id="IPR011495">
    <property type="entry name" value="Sig_transdc_His_kin_sub2_dim/P"/>
</dbReference>
<keyword evidence="3" id="KW-0597">Phosphoprotein</keyword>
<dbReference type="Pfam" id="PF07568">
    <property type="entry name" value="HisKA_2"/>
    <property type="match status" value="1"/>
</dbReference>
<dbReference type="SMART" id="SM00387">
    <property type="entry name" value="HATPase_c"/>
    <property type="match status" value="1"/>
</dbReference>
<sequence>MVSSLAQDPLTSHPDIGDEDRAWLQRLVGDWQLVADLALADLVLWCPVPRRDEAGGFVALAQVRPFTAPTLFHRDIVGSRARADLRAVVGQTWHGGERAEGAGPVEAPGGTLQVRLWPVVRAGRVIAVVSAHADPNGRPARSVIEENYSRTASTLLDMMQHGRWPAPEEPPGLWAGGTPRVGDGLVVLGPDSVAEFTSPNAVSALRRLGIASTLEGHRLTDVLASTEAARVPTDEGTWAVLTGLRAGRREVQSGGASLTVRSVPLLGPDGWQGALLLLRDVTELRRQEQRLLTKDATIREIHHRVKNNLQTVGSLLRMQARRTSSPEAERALRQAMQRVDTIALVHQTLSEEIEDQVPVDGLLQRQFRLAVEVAGDGRPLQVAVTGEFGELPSHVTTPLALVLNELAANAVEHGTAPGGGCVGLHADRESTPAGTVLVVSVTDGGPAAPDGWVPGESPRAGEGSGLGLRIVHSLVEGDLRGTLRWERSDDGGTRVVLRLPLT</sequence>
<dbReference type="Gene3D" id="3.30.450.280">
    <property type="entry name" value="GAF domain"/>
    <property type="match status" value="1"/>
</dbReference>
<dbReference type="SUPFAM" id="SSF55874">
    <property type="entry name" value="ATPase domain of HSP90 chaperone/DNA topoisomerase II/histidine kinase"/>
    <property type="match status" value="1"/>
</dbReference>
<evidence type="ECO:0000256" key="3">
    <source>
        <dbReference type="ARBA" id="ARBA00022553"/>
    </source>
</evidence>
<dbReference type="PANTHER" id="PTHR41523:SF8">
    <property type="entry name" value="ETHYLENE RESPONSE SENSOR PROTEIN"/>
    <property type="match status" value="1"/>
</dbReference>
<dbReference type="EC" id="2.7.13.3" evidence="2"/>
<dbReference type="PROSITE" id="PS50109">
    <property type="entry name" value="HIS_KIN"/>
    <property type="match status" value="1"/>
</dbReference>
<dbReference type="Pfam" id="PF02518">
    <property type="entry name" value="HATPase_c"/>
    <property type="match status" value="1"/>
</dbReference>
<dbReference type="InterPro" id="IPR036890">
    <property type="entry name" value="HATPase_C_sf"/>
</dbReference>
<evidence type="ECO:0000313" key="9">
    <source>
        <dbReference type="EMBL" id="MCV7629502.1"/>
    </source>
</evidence>
<dbReference type="Gene3D" id="3.30.450.20">
    <property type="entry name" value="PAS domain"/>
    <property type="match status" value="1"/>
</dbReference>
<keyword evidence="4" id="KW-0808">Transferase</keyword>
<proteinExistence type="predicted"/>
<dbReference type="SMART" id="SM00911">
    <property type="entry name" value="HWE_HK"/>
    <property type="match status" value="1"/>
</dbReference>
<dbReference type="Pfam" id="PF12282">
    <property type="entry name" value="GAF_PdtaS"/>
    <property type="match status" value="1"/>
</dbReference>
<evidence type="ECO:0000256" key="7">
    <source>
        <dbReference type="ARBA" id="ARBA00022840"/>
    </source>
</evidence>
<dbReference type="GO" id="GO:0005524">
    <property type="term" value="F:ATP binding"/>
    <property type="evidence" value="ECO:0007669"/>
    <property type="project" value="UniProtKB-KW"/>
</dbReference>
<dbReference type="PANTHER" id="PTHR41523">
    <property type="entry name" value="TWO-COMPONENT SYSTEM SENSOR PROTEIN"/>
    <property type="match status" value="1"/>
</dbReference>
<comment type="catalytic activity">
    <reaction evidence="1">
        <text>ATP + protein L-histidine = ADP + protein N-phospho-L-histidine.</text>
        <dbReference type="EC" id="2.7.13.3"/>
    </reaction>
</comment>
<name>A0AAP3AHW7_MICLU</name>
<protein>
    <recommendedName>
        <fullName evidence="2">histidine kinase</fullName>
        <ecNumber evidence="2">2.7.13.3</ecNumber>
    </recommendedName>
</protein>
<gene>
    <name evidence="9" type="ORF">M3A82_009185</name>
</gene>
<dbReference type="GO" id="GO:0004673">
    <property type="term" value="F:protein histidine kinase activity"/>
    <property type="evidence" value="ECO:0007669"/>
    <property type="project" value="UniProtKB-EC"/>
</dbReference>
<feature type="domain" description="Histidine kinase" evidence="8">
    <location>
        <begin position="300"/>
        <end position="502"/>
    </location>
</feature>
<dbReference type="InterPro" id="IPR038424">
    <property type="entry name" value="H_kinase_PdtaS_GAF_sf"/>
</dbReference>
<organism evidence="9 10">
    <name type="scientific">Micrococcus luteus</name>
    <name type="common">Micrococcus lysodeikticus</name>
    <dbReference type="NCBI Taxonomy" id="1270"/>
    <lineage>
        <taxon>Bacteria</taxon>
        <taxon>Bacillati</taxon>
        <taxon>Actinomycetota</taxon>
        <taxon>Actinomycetes</taxon>
        <taxon>Micrococcales</taxon>
        <taxon>Micrococcaceae</taxon>
        <taxon>Micrococcus</taxon>
    </lineage>
</organism>
<keyword evidence="7" id="KW-0067">ATP-binding</keyword>
<dbReference type="Proteomes" id="UP001205867">
    <property type="component" value="Unassembled WGS sequence"/>
</dbReference>
<evidence type="ECO:0000256" key="5">
    <source>
        <dbReference type="ARBA" id="ARBA00022741"/>
    </source>
</evidence>